<organism evidence="3 4">
    <name type="scientific">Ziziphus jujuba var. spinosa</name>
    <dbReference type="NCBI Taxonomy" id="714518"/>
    <lineage>
        <taxon>Eukaryota</taxon>
        <taxon>Viridiplantae</taxon>
        <taxon>Streptophyta</taxon>
        <taxon>Embryophyta</taxon>
        <taxon>Tracheophyta</taxon>
        <taxon>Spermatophyta</taxon>
        <taxon>Magnoliopsida</taxon>
        <taxon>eudicotyledons</taxon>
        <taxon>Gunneridae</taxon>
        <taxon>Pentapetalae</taxon>
        <taxon>rosids</taxon>
        <taxon>fabids</taxon>
        <taxon>Rosales</taxon>
        <taxon>Rhamnaceae</taxon>
        <taxon>Paliureae</taxon>
        <taxon>Ziziphus</taxon>
    </lineage>
</organism>
<dbReference type="AlphaFoldDB" id="A0A978VM44"/>
<dbReference type="PROSITE" id="PS50089">
    <property type="entry name" value="ZF_RING_2"/>
    <property type="match status" value="1"/>
</dbReference>
<proteinExistence type="predicted"/>
<dbReference type="InterPro" id="IPR001841">
    <property type="entry name" value="Znf_RING"/>
</dbReference>
<dbReference type="SUPFAM" id="SSF57850">
    <property type="entry name" value="RING/U-box"/>
    <property type="match status" value="1"/>
</dbReference>
<comment type="caution">
    <text evidence="3">The sequence shown here is derived from an EMBL/GenBank/DDBJ whole genome shotgun (WGS) entry which is preliminary data.</text>
</comment>
<sequence>MAVYLEELRSGEGLVPVSSSNRIAPQLIIPMSFAPQVLQDPLLCRFHIQDELIRVLGFRPRITAIARLATQLVETAETDRLNEDDTVDDDNGFVANFGIATVDEIEIEDGDIIIGEYFDEEDDYSFNDEEVITTGTSRTAIEKLKTECFVDEKEELGNCCVCLEEMYRGKEQLFFFFLKSAFINNGYEPPCAWTPCPAFIPDEVSAILVFILPFMANDKLNKKAVNDGDDELAAVLGSRLPSMTNASLAAHFSVVCREIEYYGVIFDFELLEDILHDFFVGKDGLLDGSLGHRPRTLFTHPNTSLLNISLKQYGIKEIRSSQGLVSCSSHPNAPQLNIPIRFPSHEILEDPLCFLNRIWYKLTEELGYSPPYTEVGKLVEEVAAIARTLNTNIGYDFFADMEIRIVERVGIIRDENTEKLTKARRFIVVNEKKELGSCCICLEEMRGWKVLFGLPCKHVFHEDCILQWFHKNNSCPLCRTPFDD</sequence>
<keyword evidence="1" id="KW-0863">Zinc-finger</keyword>
<keyword evidence="1" id="KW-0479">Metal-binding</keyword>
<protein>
    <recommendedName>
        <fullName evidence="2">RING-type domain-containing protein</fullName>
    </recommendedName>
</protein>
<dbReference type="Gene3D" id="3.30.40.10">
    <property type="entry name" value="Zinc/RING finger domain, C3HC4 (zinc finger)"/>
    <property type="match status" value="1"/>
</dbReference>
<dbReference type="GO" id="GO:0061630">
    <property type="term" value="F:ubiquitin protein ligase activity"/>
    <property type="evidence" value="ECO:0007669"/>
    <property type="project" value="TreeGrafter"/>
</dbReference>
<feature type="domain" description="RING-type" evidence="2">
    <location>
        <begin position="438"/>
        <end position="479"/>
    </location>
</feature>
<dbReference type="SMART" id="SM00184">
    <property type="entry name" value="RING"/>
    <property type="match status" value="1"/>
</dbReference>
<accession>A0A978VM44</accession>
<dbReference type="CDD" id="cd16454">
    <property type="entry name" value="RING-H2_PA-TM-RING"/>
    <property type="match status" value="1"/>
</dbReference>
<evidence type="ECO:0000259" key="2">
    <source>
        <dbReference type="PROSITE" id="PS50089"/>
    </source>
</evidence>
<keyword evidence="1" id="KW-0862">Zinc</keyword>
<dbReference type="GO" id="GO:0008270">
    <property type="term" value="F:zinc ion binding"/>
    <property type="evidence" value="ECO:0007669"/>
    <property type="project" value="UniProtKB-KW"/>
</dbReference>
<dbReference type="InterPro" id="IPR013083">
    <property type="entry name" value="Znf_RING/FYVE/PHD"/>
</dbReference>
<name>A0A978VM44_ZIZJJ</name>
<evidence type="ECO:0000313" key="4">
    <source>
        <dbReference type="Proteomes" id="UP000813462"/>
    </source>
</evidence>
<reference evidence="3" key="1">
    <citation type="journal article" date="2021" name="Front. Plant Sci.">
        <title>Chromosome-Scale Genome Assembly for Chinese Sour Jujube and Insights Into Its Genome Evolution and Domestication Signature.</title>
        <authorList>
            <person name="Shen L.-Y."/>
            <person name="Luo H."/>
            <person name="Wang X.-L."/>
            <person name="Wang X.-M."/>
            <person name="Qiu X.-J."/>
            <person name="Liu H."/>
            <person name="Zhou S.-S."/>
            <person name="Jia K.-H."/>
            <person name="Nie S."/>
            <person name="Bao Y.-T."/>
            <person name="Zhang R.-G."/>
            <person name="Yun Q.-Z."/>
            <person name="Chai Y.-H."/>
            <person name="Lu J.-Y."/>
            <person name="Li Y."/>
            <person name="Zhao S.-W."/>
            <person name="Mao J.-F."/>
            <person name="Jia S.-G."/>
            <person name="Mao Y.-M."/>
        </authorList>
    </citation>
    <scope>NUCLEOTIDE SEQUENCE</scope>
    <source>
        <strain evidence="3">AT0</strain>
        <tissue evidence="3">Leaf</tissue>
    </source>
</reference>
<dbReference type="Proteomes" id="UP000813462">
    <property type="component" value="Unassembled WGS sequence"/>
</dbReference>
<evidence type="ECO:0000313" key="3">
    <source>
        <dbReference type="EMBL" id="KAH7536619.1"/>
    </source>
</evidence>
<dbReference type="Pfam" id="PF13639">
    <property type="entry name" value="zf-RING_2"/>
    <property type="match status" value="1"/>
</dbReference>
<evidence type="ECO:0000256" key="1">
    <source>
        <dbReference type="PROSITE-ProRule" id="PRU00175"/>
    </source>
</evidence>
<gene>
    <name evidence="3" type="ORF">FEM48_Zijuj03G0003900</name>
</gene>
<dbReference type="GO" id="GO:0006511">
    <property type="term" value="P:ubiquitin-dependent protein catabolic process"/>
    <property type="evidence" value="ECO:0007669"/>
    <property type="project" value="TreeGrafter"/>
</dbReference>
<dbReference type="PANTHER" id="PTHR22765">
    <property type="entry name" value="RING FINGER AND PROTEASE ASSOCIATED DOMAIN-CONTAINING"/>
    <property type="match status" value="1"/>
</dbReference>
<dbReference type="InterPro" id="IPR051826">
    <property type="entry name" value="E3_ubiquitin-ligase_domain"/>
</dbReference>
<dbReference type="EMBL" id="JAEACU010000003">
    <property type="protein sequence ID" value="KAH7536619.1"/>
    <property type="molecule type" value="Genomic_DNA"/>
</dbReference>